<gene>
    <name evidence="1" type="ORF">M670_02704</name>
</gene>
<evidence type="ECO:0000313" key="1">
    <source>
        <dbReference type="EMBL" id="KEF37948.1"/>
    </source>
</evidence>
<dbReference type="Proteomes" id="UP000027936">
    <property type="component" value="Unassembled WGS sequence"/>
</dbReference>
<dbReference type="AlphaFoldDB" id="A0A072NLZ4"/>
<dbReference type="PATRIC" id="fig|1348973.3.peg.2617"/>
<comment type="caution">
    <text evidence="1">The sequence shown here is derived from an EMBL/GenBank/DDBJ whole genome shotgun (WGS) entry which is preliminary data.</text>
</comment>
<dbReference type="EMBL" id="JJRY01000010">
    <property type="protein sequence ID" value="KEF37948.1"/>
    <property type="molecule type" value="Genomic_DNA"/>
</dbReference>
<reference evidence="1 2" key="1">
    <citation type="submission" date="2014-04" db="EMBL/GenBank/DDBJ databases">
        <title>Draft genome sequence of Bacillus azotoformans MEV2011, a (co-) denitrifying strain unable to grow in the presence of oxygen.</title>
        <authorList>
            <person name="Nielsen M."/>
            <person name="Schreiber L."/>
            <person name="Finster K."/>
            <person name="Schramm A."/>
        </authorList>
    </citation>
    <scope>NUCLEOTIDE SEQUENCE [LARGE SCALE GENOMIC DNA]</scope>
    <source>
        <strain evidence="1 2">MEV2011</strain>
    </source>
</reference>
<protein>
    <submittedName>
        <fullName evidence="1">Uncharacterized protein</fullName>
    </submittedName>
</protein>
<organism evidence="1 2">
    <name type="scientific">Schinkia azotoformans MEV2011</name>
    <dbReference type="NCBI Taxonomy" id="1348973"/>
    <lineage>
        <taxon>Bacteria</taxon>
        <taxon>Bacillati</taxon>
        <taxon>Bacillota</taxon>
        <taxon>Bacilli</taxon>
        <taxon>Bacillales</taxon>
        <taxon>Bacillaceae</taxon>
        <taxon>Calidifontibacillus/Schinkia group</taxon>
        <taxon>Schinkia</taxon>
    </lineage>
</organism>
<accession>A0A072NLZ4</accession>
<dbReference type="RefSeq" id="WP_035196073.1">
    <property type="nucleotide sequence ID" value="NZ_JJRY01000010.1"/>
</dbReference>
<sequence>MAGYLSPNFVIGSIKIGSIEGASCLNMGNNFPSNFSSHKKQNQGFGSITGDHNDIRDILSRLDDSDVLDMYNQMDQDDPPEWIKEIVSAKKSRKDQ</sequence>
<proteinExistence type="predicted"/>
<dbReference type="OrthoDB" id="2376915at2"/>
<evidence type="ECO:0000313" key="2">
    <source>
        <dbReference type="Proteomes" id="UP000027936"/>
    </source>
</evidence>
<name>A0A072NLZ4_SCHAZ</name>